<feature type="region of interest" description="Disordered" evidence="2">
    <location>
        <begin position="1422"/>
        <end position="1467"/>
    </location>
</feature>
<keyword evidence="1" id="KW-0175">Coiled coil</keyword>
<feature type="compositionally biased region" description="Basic and acidic residues" evidence="2">
    <location>
        <begin position="968"/>
        <end position="980"/>
    </location>
</feature>
<comment type="caution">
    <text evidence="3">The sequence shown here is derived from an EMBL/GenBank/DDBJ whole genome shotgun (WGS) entry which is preliminary data.</text>
</comment>
<feature type="region of interest" description="Disordered" evidence="2">
    <location>
        <begin position="1498"/>
        <end position="1572"/>
    </location>
</feature>
<dbReference type="Gramene" id="GBG91525">
    <property type="protein sequence ID" value="GBG91525"/>
    <property type="gene ID" value="CBR_g52559"/>
</dbReference>
<dbReference type="Proteomes" id="UP000265515">
    <property type="component" value="Unassembled WGS sequence"/>
</dbReference>
<feature type="compositionally biased region" description="Polar residues" evidence="2">
    <location>
        <begin position="1509"/>
        <end position="1519"/>
    </location>
</feature>
<protein>
    <submittedName>
        <fullName evidence="3">Uncharacterized protein</fullName>
    </submittedName>
</protein>
<dbReference type="EMBL" id="BFEA01000915">
    <property type="protein sequence ID" value="GBG91525.1"/>
    <property type="molecule type" value="Genomic_DNA"/>
</dbReference>
<feature type="compositionally biased region" description="Low complexity" evidence="2">
    <location>
        <begin position="1539"/>
        <end position="1567"/>
    </location>
</feature>
<feature type="region of interest" description="Disordered" evidence="2">
    <location>
        <begin position="1839"/>
        <end position="1873"/>
    </location>
</feature>
<feature type="coiled-coil region" evidence="1">
    <location>
        <begin position="207"/>
        <end position="241"/>
    </location>
</feature>
<feature type="compositionally biased region" description="Low complexity" evidence="2">
    <location>
        <begin position="1010"/>
        <end position="1020"/>
    </location>
</feature>
<evidence type="ECO:0000256" key="2">
    <source>
        <dbReference type="SAM" id="MobiDB-lite"/>
    </source>
</evidence>
<feature type="region of interest" description="Disordered" evidence="2">
    <location>
        <begin position="1007"/>
        <end position="1044"/>
    </location>
</feature>
<feature type="compositionally biased region" description="Polar residues" evidence="2">
    <location>
        <begin position="1453"/>
        <end position="1467"/>
    </location>
</feature>
<feature type="region of interest" description="Disordered" evidence="2">
    <location>
        <begin position="1979"/>
        <end position="2003"/>
    </location>
</feature>
<evidence type="ECO:0000256" key="1">
    <source>
        <dbReference type="SAM" id="Coils"/>
    </source>
</evidence>
<organism evidence="3 4">
    <name type="scientific">Chara braunii</name>
    <name type="common">Braun's stonewort</name>
    <dbReference type="NCBI Taxonomy" id="69332"/>
    <lineage>
        <taxon>Eukaryota</taxon>
        <taxon>Viridiplantae</taxon>
        <taxon>Streptophyta</taxon>
        <taxon>Charophyceae</taxon>
        <taxon>Charales</taxon>
        <taxon>Characeae</taxon>
        <taxon>Chara</taxon>
    </lineage>
</organism>
<feature type="compositionally biased region" description="Basic and acidic residues" evidence="2">
    <location>
        <begin position="1849"/>
        <end position="1859"/>
    </location>
</feature>
<feature type="region of interest" description="Disordered" evidence="2">
    <location>
        <begin position="2148"/>
        <end position="2229"/>
    </location>
</feature>
<evidence type="ECO:0000313" key="3">
    <source>
        <dbReference type="EMBL" id="GBG91525.1"/>
    </source>
</evidence>
<feature type="region of interest" description="Disordered" evidence="2">
    <location>
        <begin position="1720"/>
        <end position="1809"/>
    </location>
</feature>
<proteinExistence type="predicted"/>
<feature type="compositionally biased region" description="Gly residues" evidence="2">
    <location>
        <begin position="1527"/>
        <end position="1538"/>
    </location>
</feature>
<gene>
    <name evidence="3" type="ORF">CBR_g52559</name>
</gene>
<feature type="compositionally biased region" description="Low complexity" evidence="2">
    <location>
        <begin position="1428"/>
        <end position="1438"/>
    </location>
</feature>
<reference evidence="3 4" key="1">
    <citation type="journal article" date="2018" name="Cell">
        <title>The Chara Genome: Secondary Complexity and Implications for Plant Terrestrialization.</title>
        <authorList>
            <person name="Nishiyama T."/>
            <person name="Sakayama H."/>
            <person name="Vries J.D."/>
            <person name="Buschmann H."/>
            <person name="Saint-Marcoux D."/>
            <person name="Ullrich K.K."/>
            <person name="Haas F.B."/>
            <person name="Vanderstraeten L."/>
            <person name="Becker D."/>
            <person name="Lang D."/>
            <person name="Vosolsobe S."/>
            <person name="Rombauts S."/>
            <person name="Wilhelmsson P.K.I."/>
            <person name="Janitza P."/>
            <person name="Kern R."/>
            <person name="Heyl A."/>
            <person name="Rumpler F."/>
            <person name="Villalobos L.I.A.C."/>
            <person name="Clay J.M."/>
            <person name="Skokan R."/>
            <person name="Toyoda A."/>
            <person name="Suzuki Y."/>
            <person name="Kagoshima H."/>
            <person name="Schijlen E."/>
            <person name="Tajeshwar N."/>
            <person name="Catarino B."/>
            <person name="Hetherington A.J."/>
            <person name="Saltykova A."/>
            <person name="Bonnot C."/>
            <person name="Breuninger H."/>
            <person name="Symeonidi A."/>
            <person name="Radhakrishnan G.V."/>
            <person name="Van Nieuwerburgh F."/>
            <person name="Deforce D."/>
            <person name="Chang C."/>
            <person name="Karol K.G."/>
            <person name="Hedrich R."/>
            <person name="Ulvskov P."/>
            <person name="Glockner G."/>
            <person name="Delwiche C.F."/>
            <person name="Petrasek J."/>
            <person name="Van de Peer Y."/>
            <person name="Friml J."/>
            <person name="Beilby M."/>
            <person name="Dolan L."/>
            <person name="Kohara Y."/>
            <person name="Sugano S."/>
            <person name="Fujiyama A."/>
            <person name="Delaux P.-M."/>
            <person name="Quint M."/>
            <person name="TheiBen G."/>
            <person name="Hagemann M."/>
            <person name="Harholt J."/>
            <person name="Dunand C."/>
            <person name="Zachgo S."/>
            <person name="Langdale J."/>
            <person name="Maumus F."/>
            <person name="Straeten D.V.D."/>
            <person name="Gould S.B."/>
            <person name="Rensing S.A."/>
        </authorList>
    </citation>
    <scope>NUCLEOTIDE SEQUENCE [LARGE SCALE GENOMIC DNA]</scope>
    <source>
        <strain evidence="3 4">S276</strain>
    </source>
</reference>
<feature type="region of interest" description="Disordered" evidence="2">
    <location>
        <begin position="946"/>
        <end position="989"/>
    </location>
</feature>
<keyword evidence="4" id="KW-1185">Reference proteome</keyword>
<evidence type="ECO:0000313" key="4">
    <source>
        <dbReference type="Proteomes" id="UP000265515"/>
    </source>
</evidence>
<name>A0A388MAI4_CHABU</name>
<accession>A0A388MAI4</accession>
<feature type="compositionally biased region" description="Basic and acidic residues" evidence="2">
    <location>
        <begin position="602"/>
        <end position="614"/>
    </location>
</feature>
<sequence>MLAIVMPRGAFHAGKHAINRRLRTLTIEKLARREVDVVTLHSTWRPNNRGSAMASAASVLVAGRPRSNLTPVIKQIEALEVNMRQIQALLDVQTEGTEGNGDRLSIDPFGADVGRGNQESLAGTNHVPVSEGVGEGEMTPAGTVLPCIGAAALVSLTVATMEDRLERQLTESVTRIETQCMSRVIEVVAAVSADLTSRVDEAVSRAREEGEARAAKLKEQNEDLARKMEVLEMEVQSEKRSRVFLQRMITALAEALATSEQKASQCSNYVLAREFGDSNAFPRNPPPSPALSFTSKLKTARSAGMVSPLPPAAPLMDQYLGVLRELSAGGRHGEAGDAGLYGGGESAASPVSVRSAPLERSPQMVESSASRRAPWSSKLKSRFGRVVDLQAFTRGDAASVGERARPGGGESEAELPCVPDVKLPADMADGVSSRLSERLGLSDLAQGSPYSDENAFVPGRGLDAEVPELFKKVGRELLLQGIGPAGAGSSREERRPCSGHTHPAVEEKMFGVESGDCKGADAAEMTSLLPEQPLFSYDVRQPGGPISSYHPVGASEDGGCKAAELQEDGVCAGSPCRREEARAAAEAGAPLPFLAMSINLDPDSRRPRKCDSRRGLSSLNTNNNNSSSSSSSYGDIYVRPDVSYGSSPSGSTSSLLKKTELLPTTPDAWGAPHRPPLQALPFPPCGADEYVFVEGGTPPRSHSRSRIAAADRPAPSCPAAVSESATYTARCRALGGGYERRAEVEGCLRDFDRERLTKDLSASMERECAALQRCREGNEEECTPEAAGMLSAEGMSLSLSDVSKFNHCPDSVDARSPISVIGEDIRSYFQQSASAEKKSSGGMFPADEVDPEAYPEGFLDVAEALILNAQAGPTSQHALRLLVSLLNSEEKKSTALCETEGVGCKRGTLQSWYPMLNIPVSPCFSTSKPLAAKKSVSRALALAKNASAPQWQRPEPEHSLASSFSSAKENRPPEEERPSSDNKPPMTLYAGERTCSSKIRCRLNVDHQPQHPQQQEQQEQGVLREEKLPSPPCTPSMSSAKDENDTLCNFADENLPTNFATVVPRGGEAGRARLAANVAHSGNGYELQARVPASDLNALFDSPALSTTSSSFLSGKENIAPEAAVDVEHTSCFRGHDHVAVANQPVRDTASSPPPLSSLPMVQLSGVLQPMDIHYSCALVSRHAPRSSAAGANAEGGAEEDTPVPSPPPVSAENMEAVAVDQLKSTIVPSSEEHVLAADPSSAFLFLHDAHDVAAFDQPTPKLPFSTACSPLLSCLEVATAGAGAATARGERAVLALDGTPMCEQQEGIVLTPSAKVAADSKIECASASDGVAPAGIVGRTAEAVFSSCGEAQEFAAELEISSVHPAEHVEATHSREGDTSAAPSPAAVDSAVVLYTADQQGGSSQLSFRDCNIANERGDTELAGGVSASSPSKAPASDGESSSGPTVCRCSSGRTLIPTSQSNGTRVSTHDLEAVYQGFASVSSTVLVNAAPRRENGAARKNAAGVLSPSSETPQSTLRKLHHHVGNGGSDSEGGGTRSVASAAMEASAEASESLKQQQQQQQHTATVPPQATEAAVVEVNEGGHADVCLPPVTTSSRAMPSTEFVVSVERPCPDSYCMGETGEVEISSSLGSPRASLSLSAALRLGRLLTPSTEDSMSEKSRSVTVDNAALGGSAGHDDFVDDAITSGWTMHVDEYLREARIESDDDTVVIMGKDHGIAHRDADNSEDDHDGGQADEDEENEQANLVLTSTKKRNNGLQDREEGWADGGESDEYRRLAYPWGQQQQQKQSRPSSPLKDSVVDRKGGWSECGTDVIAERSLDQVESVKRAVKEHPGTTIVGSCNRSGHAHDLDGHDSVGETEEQGYAPPGQSVTPILDRDCMGVDGHFWTGLSPVVDLSDLSREEDRQSGFNSSNKFATLALKGSVGKLDENEPSRRLKDIAVTSLEDDIRSRLGDDDIKGSWTLERGRAVAAELATSCPESPRGEQGLSHKALLKGTPKRKEEPLGPVGIWLKDKLKLTVKRLEALESAIRRDDAEAVAELQRVIIARGGSTEVSLLWQADKSERISQLMSHCIRYCLAVLCEQGKDPNGENRSLDLCSDDQVVLVDRALRFREIIHCQAIGKAAKLAQEGLQREGLLKVGNVKSKTSVSSDGSLGGRSASSFARPLARKGHPSVSMAGGSAGSRNPTRRTGKDSSSFERANGVGKSAWGGPGVGVRKMPAHKTSTKATELSDAILAGNRPVTTAARKISDKENQGPRSAAVATSRRIHKSDGPVTAPLSPLELARTRSGV</sequence>
<feature type="region of interest" description="Disordered" evidence="2">
    <location>
        <begin position="1188"/>
        <end position="1212"/>
    </location>
</feature>
<feature type="compositionally biased region" description="Acidic residues" evidence="2">
    <location>
        <begin position="1727"/>
        <end position="1744"/>
    </location>
</feature>
<feature type="compositionally biased region" description="Low complexity" evidence="2">
    <location>
        <begin position="346"/>
        <end position="356"/>
    </location>
</feature>
<feature type="compositionally biased region" description="Low complexity" evidence="2">
    <location>
        <begin position="616"/>
        <end position="632"/>
    </location>
</feature>
<feature type="region of interest" description="Disordered" evidence="2">
    <location>
        <begin position="2248"/>
        <end position="2293"/>
    </location>
</feature>
<feature type="region of interest" description="Disordered" evidence="2">
    <location>
        <begin position="334"/>
        <end position="372"/>
    </location>
</feature>
<feature type="region of interest" description="Disordered" evidence="2">
    <location>
        <begin position="598"/>
        <end position="634"/>
    </location>
</feature>